<sequence>MRAEISDLPTGVRVAAVSVAALDLAAKSAALADILRRPAASLRGPKWLWVLAQAVNGVGPAAYWLVARR</sequence>
<evidence type="ECO:0000313" key="7">
    <source>
        <dbReference type="EMBL" id="AIT61113.1"/>
    </source>
</evidence>
<accession>A0A097IG45</accession>
<evidence type="ECO:0000259" key="6">
    <source>
        <dbReference type="Pfam" id="PF13396"/>
    </source>
</evidence>
<dbReference type="EMBL" id="CP006764">
    <property type="protein sequence ID" value="AIT61113.1"/>
    <property type="molecule type" value="Genomic_DNA"/>
</dbReference>
<evidence type="ECO:0000256" key="4">
    <source>
        <dbReference type="ARBA" id="ARBA00022989"/>
    </source>
</evidence>
<dbReference type="GO" id="GO:0005886">
    <property type="term" value="C:plasma membrane"/>
    <property type="evidence" value="ECO:0007669"/>
    <property type="project" value="UniProtKB-SubCell"/>
</dbReference>
<dbReference type="STRING" id="558173.CDOO_07485"/>
<feature type="domain" description="Cardiolipin synthase N-terminal" evidence="6">
    <location>
        <begin position="29"/>
        <end position="68"/>
    </location>
</feature>
<dbReference type="HOGENOM" id="CLU_176001_2_0_11"/>
<reference evidence="7 8" key="1">
    <citation type="submission" date="2013-09" db="EMBL/GenBank/DDBJ databases">
        <title>Complete genome sequence of Corynebacterium doosanense CAU 212(T) (=DSM 45436(T)), isolated from activated sludge.</title>
        <authorList>
            <person name="Schaffert L."/>
            <person name="Albersmeier A."/>
            <person name="Kalinowski J."/>
            <person name="Ruckert C."/>
        </authorList>
    </citation>
    <scope>NUCLEOTIDE SEQUENCE [LARGE SCALE GENOMIC DNA]</scope>
    <source>
        <strain evidence="7 8">CAU 212</strain>
    </source>
</reference>
<protein>
    <submittedName>
        <fullName evidence="7">Membrane protein</fullName>
    </submittedName>
</protein>
<organism evidence="7 8">
    <name type="scientific">Corynebacterium doosanense CAU 212 = DSM 45436</name>
    <dbReference type="NCBI Taxonomy" id="558173"/>
    <lineage>
        <taxon>Bacteria</taxon>
        <taxon>Bacillati</taxon>
        <taxon>Actinomycetota</taxon>
        <taxon>Actinomycetes</taxon>
        <taxon>Mycobacteriales</taxon>
        <taxon>Corynebacteriaceae</taxon>
        <taxon>Corynebacterium</taxon>
    </lineage>
</organism>
<comment type="subcellular location">
    <subcellularLocation>
        <location evidence="1">Cell membrane</location>
        <topology evidence="1">Multi-pass membrane protein</topology>
    </subcellularLocation>
</comment>
<gene>
    <name evidence="7" type="ORF">CDOO_07485</name>
</gene>
<keyword evidence="5" id="KW-0472">Membrane</keyword>
<keyword evidence="3" id="KW-0812">Transmembrane</keyword>
<proteinExistence type="predicted"/>
<keyword evidence="2" id="KW-1003">Cell membrane</keyword>
<evidence type="ECO:0000256" key="3">
    <source>
        <dbReference type="ARBA" id="ARBA00022692"/>
    </source>
</evidence>
<dbReference type="AlphaFoldDB" id="A0A097IG45"/>
<evidence type="ECO:0000256" key="2">
    <source>
        <dbReference type="ARBA" id="ARBA00022475"/>
    </source>
</evidence>
<evidence type="ECO:0000313" key="8">
    <source>
        <dbReference type="Proteomes" id="UP000029914"/>
    </source>
</evidence>
<evidence type="ECO:0000256" key="1">
    <source>
        <dbReference type="ARBA" id="ARBA00004651"/>
    </source>
</evidence>
<dbReference type="Pfam" id="PF13396">
    <property type="entry name" value="PLDc_N"/>
    <property type="match status" value="1"/>
</dbReference>
<evidence type="ECO:0000256" key="5">
    <source>
        <dbReference type="ARBA" id="ARBA00023136"/>
    </source>
</evidence>
<name>A0A097IG45_9CORY</name>
<keyword evidence="8" id="KW-1185">Reference proteome</keyword>
<dbReference type="KEGG" id="cdo:CDOO_07485"/>
<keyword evidence="4" id="KW-1133">Transmembrane helix</keyword>
<dbReference type="eggNOG" id="ENOG5031XVR">
    <property type="taxonomic scope" value="Bacteria"/>
</dbReference>
<dbReference type="InterPro" id="IPR027379">
    <property type="entry name" value="CLS_N"/>
</dbReference>
<dbReference type="Proteomes" id="UP000029914">
    <property type="component" value="Chromosome"/>
</dbReference>